<sequence>MARVPKLGRPNSGWDKATRDMFGQPPAHRVGTTAACAANPKQL</sequence>
<comment type="caution">
    <text evidence="2">The sequence shown here is derived from an EMBL/GenBank/DDBJ whole genome shotgun (WGS) entry which is preliminary data.</text>
</comment>
<dbReference type="AlphaFoldDB" id="X8AMN2"/>
<reference evidence="2" key="1">
    <citation type="submission" date="2014-01" db="EMBL/GenBank/DDBJ databases">
        <authorList>
            <person name="Brown-Elliot B."/>
            <person name="Wallace R."/>
            <person name="Lenaerts A."/>
            <person name="Ordway D."/>
            <person name="DeGroote M.A."/>
            <person name="Parker T."/>
            <person name="Sizemore C."/>
            <person name="Tallon L.J."/>
            <person name="Sadzewicz L.K."/>
            <person name="Sengamalay N."/>
            <person name="Fraser C.M."/>
            <person name="Hine E."/>
            <person name="Shefchek K.A."/>
            <person name="Das S.P."/>
            <person name="Tettelin H."/>
        </authorList>
    </citation>
    <scope>NUCLEOTIDE SEQUENCE [LARGE SCALE GENOMIC DNA]</scope>
    <source>
        <strain evidence="2">4042</strain>
    </source>
</reference>
<evidence type="ECO:0000313" key="2">
    <source>
        <dbReference type="EMBL" id="EUA32844.1"/>
    </source>
</evidence>
<gene>
    <name evidence="2" type="ORF">I553_8979</name>
</gene>
<protein>
    <submittedName>
        <fullName evidence="2">Uncharacterized protein</fullName>
    </submittedName>
</protein>
<feature type="region of interest" description="Disordered" evidence="1">
    <location>
        <begin position="1"/>
        <end position="43"/>
    </location>
</feature>
<evidence type="ECO:0000256" key="1">
    <source>
        <dbReference type="SAM" id="MobiDB-lite"/>
    </source>
</evidence>
<name>X8AMN2_MYCXE</name>
<accession>X8AMN2</accession>
<proteinExistence type="predicted"/>
<dbReference type="EMBL" id="JAOB01000050">
    <property type="protein sequence ID" value="EUA32844.1"/>
    <property type="molecule type" value="Genomic_DNA"/>
</dbReference>
<organism evidence="2">
    <name type="scientific">Mycobacterium xenopi 4042</name>
    <dbReference type="NCBI Taxonomy" id="1299334"/>
    <lineage>
        <taxon>Bacteria</taxon>
        <taxon>Bacillati</taxon>
        <taxon>Actinomycetota</taxon>
        <taxon>Actinomycetes</taxon>
        <taxon>Mycobacteriales</taxon>
        <taxon>Mycobacteriaceae</taxon>
        <taxon>Mycobacterium</taxon>
    </lineage>
</organism>